<dbReference type="Proteomes" id="UP000680132">
    <property type="component" value="Unassembled WGS sequence"/>
</dbReference>
<keyword evidence="1" id="KW-1133">Transmembrane helix</keyword>
<evidence type="ECO:0000256" key="1">
    <source>
        <dbReference type="SAM" id="Phobius"/>
    </source>
</evidence>
<comment type="caution">
    <text evidence="2">The sequence shown here is derived from an EMBL/GenBank/DDBJ whole genome shotgun (WGS) entry which is preliminary data.</text>
</comment>
<gene>
    <name evidence="2" type="ORF">J5V96_04590</name>
</gene>
<feature type="transmembrane region" description="Helical" evidence="1">
    <location>
        <begin position="17"/>
        <end position="38"/>
    </location>
</feature>
<keyword evidence="3" id="KW-1185">Reference proteome</keyword>
<evidence type="ECO:0000313" key="2">
    <source>
        <dbReference type="EMBL" id="MBO3662789.1"/>
    </source>
</evidence>
<keyword evidence="1" id="KW-0812">Transmembrane</keyword>
<proteinExistence type="predicted"/>
<organism evidence="2 3">
    <name type="scientific">Microbacterium stercoris</name>
    <dbReference type="NCBI Taxonomy" id="2820289"/>
    <lineage>
        <taxon>Bacteria</taxon>
        <taxon>Bacillati</taxon>
        <taxon>Actinomycetota</taxon>
        <taxon>Actinomycetes</taxon>
        <taxon>Micrococcales</taxon>
        <taxon>Microbacteriaceae</taxon>
        <taxon>Microbacterium</taxon>
    </lineage>
</organism>
<protein>
    <submittedName>
        <fullName evidence="2">Uncharacterized protein</fullName>
    </submittedName>
</protein>
<sequence length="354" mass="37260">MDQPSAITTPRRAASDLILLGVVFVLLAAAIWAGFSALHRQFWGPSAFVERYLATLAEGDTAAAVAFPGVAVDTTDLEGAGLPDTASDALLRPAVVTWNLTDVEIVGEKTSGDVTEVTASYELDGADGETTFRVRPAGMEGLVPRWGFETSPLAEIEVAVRGSRQFSVNGFEIDQRQVSPLGPEADPLEPVSMLVLTPGVYSVSVDTSIAAAPPVTVMADAPLGSVPIELQATPTAEFADVVTQKVSDFLAQCATQKVLQPTGCPFGTPIEDRVLPDTIQWSIITPPPLTMVPDGAFWALSPSTGTAHLEADVRALSTGYIYRVSKDVPFVIDGTVEILPDGTASILVGSPDLR</sequence>
<dbReference type="AlphaFoldDB" id="A0A939TTB0"/>
<dbReference type="EMBL" id="JAGFOA010000002">
    <property type="protein sequence ID" value="MBO3662789.1"/>
    <property type="molecule type" value="Genomic_DNA"/>
</dbReference>
<accession>A0A939TTB0</accession>
<name>A0A939TTB0_9MICO</name>
<evidence type="ECO:0000313" key="3">
    <source>
        <dbReference type="Proteomes" id="UP000680132"/>
    </source>
</evidence>
<keyword evidence="1" id="KW-0472">Membrane</keyword>
<reference evidence="2" key="1">
    <citation type="submission" date="2021-03" db="EMBL/GenBank/DDBJ databases">
        <title>Microbacterium sp. nov., a novel actinobacterium isolated from cow dung.</title>
        <authorList>
            <person name="Zhang L."/>
        </authorList>
    </citation>
    <scope>NUCLEOTIDE SEQUENCE</scope>
    <source>
        <strain evidence="2">NEAU-LLB</strain>
    </source>
</reference>
<dbReference type="RefSeq" id="WP_208500937.1">
    <property type="nucleotide sequence ID" value="NZ_JAGFOA010000002.1"/>
</dbReference>